<dbReference type="AlphaFoldDB" id="A0A5C3QM00"/>
<evidence type="ECO:0000313" key="2">
    <source>
        <dbReference type="Proteomes" id="UP000305067"/>
    </source>
</evidence>
<sequence length="51" mass="6090">MDVDVCYSLDGGLNSTFDPKNSFLHDWPRPTPEVPFRHLPDWSRRWTWSKV</sequence>
<dbReference type="EMBL" id="ML178821">
    <property type="protein sequence ID" value="TFL02966.1"/>
    <property type="molecule type" value="Genomic_DNA"/>
</dbReference>
<keyword evidence="2" id="KW-1185">Reference proteome</keyword>
<proteinExistence type="predicted"/>
<protein>
    <submittedName>
        <fullName evidence="1">Uncharacterized protein</fullName>
    </submittedName>
</protein>
<organism evidence="1 2">
    <name type="scientific">Pterulicium gracile</name>
    <dbReference type="NCBI Taxonomy" id="1884261"/>
    <lineage>
        <taxon>Eukaryota</taxon>
        <taxon>Fungi</taxon>
        <taxon>Dikarya</taxon>
        <taxon>Basidiomycota</taxon>
        <taxon>Agaricomycotina</taxon>
        <taxon>Agaricomycetes</taxon>
        <taxon>Agaricomycetidae</taxon>
        <taxon>Agaricales</taxon>
        <taxon>Pleurotineae</taxon>
        <taxon>Pterulaceae</taxon>
        <taxon>Pterulicium</taxon>
    </lineage>
</organism>
<evidence type="ECO:0000313" key="1">
    <source>
        <dbReference type="EMBL" id="TFL02966.1"/>
    </source>
</evidence>
<dbReference type="Proteomes" id="UP000305067">
    <property type="component" value="Unassembled WGS sequence"/>
</dbReference>
<gene>
    <name evidence="1" type="ORF">BDV98DRAFT_565150</name>
</gene>
<accession>A0A5C3QM00</accession>
<name>A0A5C3QM00_9AGAR</name>
<reference evidence="1 2" key="1">
    <citation type="journal article" date="2019" name="Nat. Ecol. Evol.">
        <title>Megaphylogeny resolves global patterns of mushroom evolution.</title>
        <authorList>
            <person name="Varga T."/>
            <person name="Krizsan K."/>
            <person name="Foldi C."/>
            <person name="Dima B."/>
            <person name="Sanchez-Garcia M."/>
            <person name="Sanchez-Ramirez S."/>
            <person name="Szollosi G.J."/>
            <person name="Szarkandi J.G."/>
            <person name="Papp V."/>
            <person name="Albert L."/>
            <person name="Andreopoulos W."/>
            <person name="Angelini C."/>
            <person name="Antonin V."/>
            <person name="Barry K.W."/>
            <person name="Bougher N.L."/>
            <person name="Buchanan P."/>
            <person name="Buyck B."/>
            <person name="Bense V."/>
            <person name="Catcheside P."/>
            <person name="Chovatia M."/>
            <person name="Cooper J."/>
            <person name="Damon W."/>
            <person name="Desjardin D."/>
            <person name="Finy P."/>
            <person name="Geml J."/>
            <person name="Haridas S."/>
            <person name="Hughes K."/>
            <person name="Justo A."/>
            <person name="Karasinski D."/>
            <person name="Kautmanova I."/>
            <person name="Kiss B."/>
            <person name="Kocsube S."/>
            <person name="Kotiranta H."/>
            <person name="LaButti K.M."/>
            <person name="Lechner B.E."/>
            <person name="Liimatainen K."/>
            <person name="Lipzen A."/>
            <person name="Lukacs Z."/>
            <person name="Mihaltcheva S."/>
            <person name="Morgado L.N."/>
            <person name="Niskanen T."/>
            <person name="Noordeloos M.E."/>
            <person name="Ohm R.A."/>
            <person name="Ortiz-Santana B."/>
            <person name="Ovrebo C."/>
            <person name="Racz N."/>
            <person name="Riley R."/>
            <person name="Savchenko A."/>
            <person name="Shiryaev A."/>
            <person name="Soop K."/>
            <person name="Spirin V."/>
            <person name="Szebenyi C."/>
            <person name="Tomsovsky M."/>
            <person name="Tulloss R.E."/>
            <person name="Uehling J."/>
            <person name="Grigoriev I.V."/>
            <person name="Vagvolgyi C."/>
            <person name="Papp T."/>
            <person name="Martin F.M."/>
            <person name="Miettinen O."/>
            <person name="Hibbett D.S."/>
            <person name="Nagy L.G."/>
        </authorList>
    </citation>
    <scope>NUCLEOTIDE SEQUENCE [LARGE SCALE GENOMIC DNA]</scope>
    <source>
        <strain evidence="1 2">CBS 309.79</strain>
    </source>
</reference>